<gene>
    <name evidence="1" type="ORF">ws020C1_0015</name>
</gene>
<reference evidence="1" key="1">
    <citation type="journal article" date="2012" name="ISME J.">
        <title>Roseobacter clade bacteria are abundant in coastal sediments and encode a novel combination of sulfur oxidation genes.</title>
        <authorList>
            <person name="Lenk S."/>
            <person name="Moraru C."/>
            <person name="Hahnke S."/>
            <person name="Arnds J."/>
            <person name="Richter M."/>
            <person name="Kube M."/>
            <person name="Reinhardt R."/>
            <person name="Brinkhoff T."/>
            <person name="Harder J."/>
            <person name="Amann R."/>
            <person name="Mussmann M."/>
        </authorList>
    </citation>
    <scope>NUCLEOTIDE SEQUENCE</scope>
</reference>
<evidence type="ECO:0000313" key="1">
    <source>
        <dbReference type="EMBL" id="AFI78420.1"/>
    </source>
</evidence>
<accession>I1X4J5</accession>
<protein>
    <recommendedName>
        <fullName evidence="2">Sulfur relay protein DsrC</fullName>
    </recommendedName>
</protein>
<evidence type="ECO:0008006" key="2">
    <source>
        <dbReference type="Google" id="ProtNLM"/>
    </source>
</evidence>
<organism evidence="1">
    <name type="scientific">uncultured bacterium ws020C1</name>
    <dbReference type="NCBI Taxonomy" id="1131823"/>
    <lineage>
        <taxon>Bacteria</taxon>
        <taxon>environmental samples</taxon>
    </lineage>
</organism>
<dbReference type="EMBL" id="JQ256781">
    <property type="protein sequence ID" value="AFI78420.1"/>
    <property type="molecule type" value="Genomic_DNA"/>
</dbReference>
<sequence>MLYLSQILIANQDVQNFDELQEVVKAFAQQGEMFLRFDVKPPYPDTPVDWEDRLEATFSSRY</sequence>
<name>I1X4J5_9BACT</name>
<proteinExistence type="predicted"/>
<dbReference type="AlphaFoldDB" id="I1X4J5"/>